<dbReference type="RefSeq" id="WP_202655253.1">
    <property type="nucleotide sequence ID" value="NZ_JAESWB010000258.1"/>
</dbReference>
<reference evidence="2 3" key="1">
    <citation type="submission" date="2021-01" db="EMBL/GenBank/DDBJ databases">
        <title>Genome public.</title>
        <authorList>
            <person name="Liu C."/>
            <person name="Sun Q."/>
        </authorList>
    </citation>
    <scope>NUCLEOTIDE SEQUENCE [LARGE SCALE GENOMIC DNA]</scope>
    <source>
        <strain evidence="2 3">YIM B02564</strain>
    </source>
</reference>
<sequence length="261" mass="28783">MKKIIPLFTIFLMFVSGPITSFAATDASENQIMVDSNHTDSATFEIDGITYSLTLKVDGDFQKAIIDDGTKKETVSYDSSADELRFNGKLVSDEELESMKSIVDEGIVRDDIIKIDDGKRTQVMVTKIPYKLVKTHKGSINVTVATVLVVTGLILLIPTGTGAIAGVVLSARAIAILASAIVSSMQCSCFKVVYFKFQTYYKNAGGYWWNKFVLSVYKDSKRTKLIKSVSTETKYGKKYSFDNLGKGNSFIKRSLRLPSIA</sequence>
<dbReference type="EMBL" id="JAESWB010000258">
    <property type="protein sequence ID" value="MBL4953987.1"/>
    <property type="molecule type" value="Genomic_DNA"/>
</dbReference>
<gene>
    <name evidence="2" type="ORF">JK635_17530</name>
</gene>
<proteinExistence type="predicted"/>
<organism evidence="2 3">
    <name type="scientific">Neobacillus paridis</name>
    <dbReference type="NCBI Taxonomy" id="2803862"/>
    <lineage>
        <taxon>Bacteria</taxon>
        <taxon>Bacillati</taxon>
        <taxon>Bacillota</taxon>
        <taxon>Bacilli</taxon>
        <taxon>Bacillales</taxon>
        <taxon>Bacillaceae</taxon>
        <taxon>Neobacillus</taxon>
    </lineage>
</organism>
<accession>A0ABS1TRV0</accession>
<feature type="chain" id="PRO_5045519902" evidence="1">
    <location>
        <begin position="24"/>
        <end position="261"/>
    </location>
</feature>
<keyword evidence="1" id="KW-0732">Signal</keyword>
<evidence type="ECO:0000313" key="3">
    <source>
        <dbReference type="Proteomes" id="UP000623967"/>
    </source>
</evidence>
<dbReference type="Proteomes" id="UP000623967">
    <property type="component" value="Unassembled WGS sequence"/>
</dbReference>
<evidence type="ECO:0000256" key="1">
    <source>
        <dbReference type="SAM" id="SignalP"/>
    </source>
</evidence>
<keyword evidence="3" id="KW-1185">Reference proteome</keyword>
<protein>
    <submittedName>
        <fullName evidence="2">Uncharacterized protein</fullName>
    </submittedName>
</protein>
<feature type="signal peptide" evidence="1">
    <location>
        <begin position="1"/>
        <end position="23"/>
    </location>
</feature>
<comment type="caution">
    <text evidence="2">The sequence shown here is derived from an EMBL/GenBank/DDBJ whole genome shotgun (WGS) entry which is preliminary data.</text>
</comment>
<evidence type="ECO:0000313" key="2">
    <source>
        <dbReference type="EMBL" id="MBL4953987.1"/>
    </source>
</evidence>
<name>A0ABS1TRV0_9BACI</name>